<keyword evidence="2" id="KW-0472">Membrane</keyword>
<dbReference type="RefSeq" id="XP_044554331.1">
    <property type="nucleotide sequence ID" value="XM_044688483.1"/>
</dbReference>
<sequence length="190" mass="22016">MLKSVGASLIRGMKCHHSLRASEFINYQSKTSSSINLSIILSIPSSFRRYSILREDNSSTTQSTNSSTPPQQQPIEEESQQPTTPSHKKYFITTAPSEHESTRKQEKVKKHQSQKFMHYSNKSFLEIIQDVLRRSVRFFAHNYYLVFAFLLLVALMYALDVFNLRTEKILSERAKLEELEWRTTSSSSSR</sequence>
<name>A0AA88KQK6_NAELO</name>
<dbReference type="EMBL" id="PYSW02000005">
    <property type="protein sequence ID" value="KAG2392437.1"/>
    <property type="molecule type" value="Genomic_DNA"/>
</dbReference>
<evidence type="ECO:0000313" key="3">
    <source>
        <dbReference type="EMBL" id="KAG2392437.1"/>
    </source>
</evidence>
<dbReference type="GeneID" id="68105143"/>
<evidence type="ECO:0000313" key="4">
    <source>
        <dbReference type="Proteomes" id="UP000816034"/>
    </source>
</evidence>
<dbReference type="Proteomes" id="UP000816034">
    <property type="component" value="Unassembled WGS sequence"/>
</dbReference>
<accession>A0AA88KQK6</accession>
<feature type="region of interest" description="Disordered" evidence="1">
    <location>
        <begin position="55"/>
        <end position="87"/>
    </location>
</feature>
<keyword evidence="2" id="KW-0812">Transmembrane</keyword>
<protein>
    <submittedName>
        <fullName evidence="3">Uncharacterized protein</fullName>
    </submittedName>
</protein>
<proteinExistence type="predicted"/>
<organism evidence="3 4">
    <name type="scientific">Naegleria lovaniensis</name>
    <name type="common">Amoeba</name>
    <dbReference type="NCBI Taxonomy" id="51637"/>
    <lineage>
        <taxon>Eukaryota</taxon>
        <taxon>Discoba</taxon>
        <taxon>Heterolobosea</taxon>
        <taxon>Tetramitia</taxon>
        <taxon>Eutetramitia</taxon>
        <taxon>Vahlkampfiidae</taxon>
        <taxon>Naegleria</taxon>
    </lineage>
</organism>
<evidence type="ECO:0000256" key="2">
    <source>
        <dbReference type="SAM" id="Phobius"/>
    </source>
</evidence>
<reference evidence="3 4" key="1">
    <citation type="journal article" date="2018" name="BMC Genomics">
        <title>The genome of Naegleria lovaniensis, the basis for a comparative approach to unravel pathogenicity factors of the human pathogenic amoeba N. fowleri.</title>
        <authorList>
            <person name="Liechti N."/>
            <person name="Schurch N."/>
            <person name="Bruggmann R."/>
            <person name="Wittwer M."/>
        </authorList>
    </citation>
    <scope>NUCLEOTIDE SEQUENCE [LARGE SCALE GENOMIC DNA]</scope>
    <source>
        <strain evidence="3 4">ATCC 30569</strain>
    </source>
</reference>
<comment type="caution">
    <text evidence="3">The sequence shown here is derived from an EMBL/GenBank/DDBJ whole genome shotgun (WGS) entry which is preliminary data.</text>
</comment>
<gene>
    <name evidence="3" type="ORF">C9374_012689</name>
</gene>
<feature type="transmembrane region" description="Helical" evidence="2">
    <location>
        <begin position="143"/>
        <end position="164"/>
    </location>
</feature>
<feature type="compositionally biased region" description="Low complexity" evidence="1">
    <location>
        <begin position="58"/>
        <end position="85"/>
    </location>
</feature>
<keyword evidence="2" id="KW-1133">Transmembrane helix</keyword>
<dbReference type="AlphaFoldDB" id="A0AA88KQK6"/>
<evidence type="ECO:0000256" key="1">
    <source>
        <dbReference type="SAM" id="MobiDB-lite"/>
    </source>
</evidence>
<keyword evidence="4" id="KW-1185">Reference proteome</keyword>